<dbReference type="AlphaFoldDB" id="B1G3S4"/>
<evidence type="ECO:0000313" key="2">
    <source>
        <dbReference type="Proteomes" id="UP000005045"/>
    </source>
</evidence>
<gene>
    <name evidence="1" type="ORF">BgramDRAFT_4018</name>
</gene>
<protein>
    <submittedName>
        <fullName evidence="1">Uncharacterized protein</fullName>
    </submittedName>
</protein>
<sequence length="181" mass="19558">MTRRSKSCGLSACCGRGWMNVQSSRVNWRRFGLRIARSATSSSCSPNCREVARRKRMHLPATDSCAVTRRRTTRADSPLLLHVEKESLNSKNGWCLSLTSGIASGRAIVCAAPAPGVSAEACMLARYSSAVIVDANRRFTLRFTGAPETGFSARIGAFTGRRKLRRAPGSAVRAGLLEGHS</sequence>
<organism evidence="1 2">
    <name type="scientific">Paraburkholderia graminis (strain ATCC 700544 / DSM 17151 / LMG 18924 / NCIMB 13744 / C4D1M)</name>
    <dbReference type="NCBI Taxonomy" id="396598"/>
    <lineage>
        <taxon>Bacteria</taxon>
        <taxon>Pseudomonadati</taxon>
        <taxon>Pseudomonadota</taxon>
        <taxon>Betaproteobacteria</taxon>
        <taxon>Burkholderiales</taxon>
        <taxon>Burkholderiaceae</taxon>
        <taxon>Paraburkholderia</taxon>
    </lineage>
</organism>
<proteinExistence type="predicted"/>
<reference evidence="1 2" key="1">
    <citation type="submission" date="2008-03" db="EMBL/GenBank/DDBJ databases">
        <title>Sequencing of the draft genome and assembly of Burkholderia graminis C4D1M.</title>
        <authorList>
            <consortium name="US DOE Joint Genome Institute (JGI-PGF)"/>
            <person name="Copeland A."/>
            <person name="Lucas S."/>
            <person name="Lapidus A."/>
            <person name="Glavina del Rio T."/>
            <person name="Dalin E."/>
            <person name="Tice H."/>
            <person name="Bruce D."/>
            <person name="Goodwin L."/>
            <person name="Pitluck S."/>
            <person name="Larimer F."/>
            <person name="Land M.L."/>
            <person name="Hauser L."/>
            <person name="Tiedje J."/>
            <person name="Richardson P."/>
        </authorList>
    </citation>
    <scope>NUCLEOTIDE SEQUENCE [LARGE SCALE GENOMIC DNA]</scope>
    <source>
        <strain evidence="2">ATCC 700544 / DSM 17151 / LMG 18924 / NCIMB 13744 / C4D1M</strain>
    </source>
</reference>
<comment type="caution">
    <text evidence="1">The sequence shown here is derived from an EMBL/GenBank/DDBJ whole genome shotgun (WGS) entry which is preliminary data.</text>
</comment>
<dbReference type="EMBL" id="ABLD01000012">
    <property type="protein sequence ID" value="EDT09296.1"/>
    <property type="molecule type" value="Genomic_DNA"/>
</dbReference>
<evidence type="ECO:0000313" key="1">
    <source>
        <dbReference type="EMBL" id="EDT09296.1"/>
    </source>
</evidence>
<accession>B1G3S4</accession>
<name>B1G3S4_PARG4</name>
<keyword evidence="2" id="KW-1185">Reference proteome</keyword>
<dbReference type="Proteomes" id="UP000005045">
    <property type="component" value="Unassembled WGS sequence"/>
</dbReference>